<reference evidence="8" key="2">
    <citation type="journal article" date="2021" name="Syst. Appl. Microbiol.">
        <title>Roseomonas hellenica sp. nov., isolated from roots of wild-growing Alkanna tinctoria.</title>
        <authorList>
            <person name="Rat A."/>
            <person name="Naranjo H.D."/>
            <person name="Lebbe L."/>
            <person name="Cnockaert M."/>
            <person name="Krigas N."/>
            <person name="Grigoriadou K."/>
            <person name="Maloupa E."/>
            <person name="Willems A."/>
        </authorList>
    </citation>
    <scope>NUCLEOTIDE SEQUENCE</scope>
    <source>
        <strain evidence="8">LMG 31161</strain>
    </source>
</reference>
<comment type="subcellular location">
    <subcellularLocation>
        <location evidence="1">Cell inner membrane</location>
        <topology evidence="1">Multi-pass membrane protein</topology>
    </subcellularLocation>
</comment>
<evidence type="ECO:0000256" key="3">
    <source>
        <dbReference type="ARBA" id="ARBA00022475"/>
    </source>
</evidence>
<keyword evidence="4" id="KW-0997">Cell inner membrane</keyword>
<keyword evidence="3" id="KW-1003">Cell membrane</keyword>
<evidence type="ECO:0000256" key="5">
    <source>
        <dbReference type="ARBA" id="ARBA00022692"/>
    </source>
</evidence>
<evidence type="ECO:0000313" key="9">
    <source>
        <dbReference type="Proteomes" id="UP001138708"/>
    </source>
</evidence>
<evidence type="ECO:0000313" key="8">
    <source>
        <dbReference type="EMBL" id="MBR0660482.1"/>
    </source>
</evidence>
<dbReference type="InterPro" id="IPR006507">
    <property type="entry name" value="UPF0283"/>
</dbReference>
<evidence type="ECO:0000256" key="4">
    <source>
        <dbReference type="ARBA" id="ARBA00022519"/>
    </source>
</evidence>
<proteinExistence type="inferred from homology"/>
<dbReference type="PANTHER" id="PTHR39342">
    <property type="entry name" value="UPF0283 MEMBRANE PROTEIN YCJF"/>
    <property type="match status" value="1"/>
</dbReference>
<evidence type="ECO:0000256" key="1">
    <source>
        <dbReference type="ARBA" id="ARBA00004429"/>
    </source>
</evidence>
<accession>A0A9X9WJH2</accession>
<comment type="similarity">
    <text evidence="2">Belongs to the UPF0283 family.</text>
</comment>
<reference evidence="8" key="1">
    <citation type="submission" date="2020-01" db="EMBL/GenBank/DDBJ databases">
        <authorList>
            <person name="Rat A."/>
        </authorList>
    </citation>
    <scope>NUCLEOTIDE SEQUENCE</scope>
    <source>
        <strain evidence="8">LMG 31161</strain>
    </source>
</reference>
<sequence>MAVLEFVNFVADQFSRSSWLGLATSAALAPMAFVVGWSAIREWRSYVALAEIDALRRGLASQDISIARRHAEGWMQAIGVSADVRKVIINAPDAATLRDLLRAGPLAEVEKRTSAVGHSAAVQVLAATAVSPWPGLDGVLVIWRGARLVRQVAQLYGHRPGVIGTVALFQRVAIDAGAVAAVDIVVSSATEALLNSPMAGGLAGQAAGAAVAARRMLRLAFATAESCRPV</sequence>
<comment type="caution">
    <text evidence="8">The sequence shown here is derived from an EMBL/GenBank/DDBJ whole genome shotgun (WGS) entry which is preliminary data.</text>
</comment>
<protein>
    <submittedName>
        <fullName evidence="8">DUF697 domain-containing protein</fullName>
    </submittedName>
</protein>
<dbReference type="Pfam" id="PF05128">
    <property type="entry name" value="DUF697"/>
    <property type="match status" value="1"/>
</dbReference>
<dbReference type="EMBL" id="JAAEDK010000031">
    <property type="protein sequence ID" value="MBR0660482.1"/>
    <property type="molecule type" value="Genomic_DNA"/>
</dbReference>
<dbReference type="PANTHER" id="PTHR39342:SF1">
    <property type="entry name" value="UPF0283 MEMBRANE PROTEIN YCJF"/>
    <property type="match status" value="1"/>
</dbReference>
<evidence type="ECO:0000256" key="6">
    <source>
        <dbReference type="ARBA" id="ARBA00022989"/>
    </source>
</evidence>
<evidence type="ECO:0000256" key="2">
    <source>
        <dbReference type="ARBA" id="ARBA00008255"/>
    </source>
</evidence>
<dbReference type="Proteomes" id="UP001138708">
    <property type="component" value="Unassembled WGS sequence"/>
</dbReference>
<keyword evidence="7" id="KW-0472">Membrane</keyword>
<dbReference type="InterPro" id="IPR021147">
    <property type="entry name" value="DUF697"/>
</dbReference>
<evidence type="ECO:0000256" key="7">
    <source>
        <dbReference type="ARBA" id="ARBA00023136"/>
    </source>
</evidence>
<gene>
    <name evidence="8" type="ORF">GXW75_14575</name>
</gene>
<organism evidence="8 9">
    <name type="scientific">Neoroseomonas oryzicola</name>
    <dbReference type="NCBI Taxonomy" id="535904"/>
    <lineage>
        <taxon>Bacteria</taxon>
        <taxon>Pseudomonadati</taxon>
        <taxon>Pseudomonadota</taxon>
        <taxon>Alphaproteobacteria</taxon>
        <taxon>Acetobacterales</taxon>
        <taxon>Acetobacteraceae</taxon>
        <taxon>Neoroseomonas</taxon>
    </lineage>
</organism>
<keyword evidence="5" id="KW-0812">Transmembrane</keyword>
<dbReference type="AlphaFoldDB" id="A0A9X9WJH2"/>
<dbReference type="GO" id="GO:0005886">
    <property type="term" value="C:plasma membrane"/>
    <property type="evidence" value="ECO:0007669"/>
    <property type="project" value="UniProtKB-SubCell"/>
</dbReference>
<keyword evidence="6" id="KW-1133">Transmembrane helix</keyword>
<name>A0A9X9WJH2_9PROT</name>